<dbReference type="SUPFAM" id="SSF53448">
    <property type="entry name" value="Nucleotide-diphospho-sugar transferases"/>
    <property type="match status" value="1"/>
</dbReference>
<dbReference type="InterPro" id="IPR029044">
    <property type="entry name" value="Nucleotide-diphossugar_trans"/>
</dbReference>
<dbReference type="EMBL" id="JAPJZH010000004">
    <property type="protein sequence ID" value="MDA4845310.1"/>
    <property type="molecule type" value="Genomic_DNA"/>
</dbReference>
<evidence type="ECO:0000256" key="2">
    <source>
        <dbReference type="ARBA" id="ARBA00022695"/>
    </source>
</evidence>
<evidence type="ECO:0000256" key="1">
    <source>
        <dbReference type="ARBA" id="ARBA00022679"/>
    </source>
</evidence>
<protein>
    <submittedName>
        <fullName evidence="5">Nucleotidyltransferase family protein</fullName>
    </submittedName>
</protein>
<evidence type="ECO:0000313" key="6">
    <source>
        <dbReference type="Proteomes" id="UP001148313"/>
    </source>
</evidence>
<organism evidence="5 6">
    <name type="scientific">Hoeflea poritis</name>
    <dbReference type="NCBI Taxonomy" id="2993659"/>
    <lineage>
        <taxon>Bacteria</taxon>
        <taxon>Pseudomonadati</taxon>
        <taxon>Pseudomonadota</taxon>
        <taxon>Alphaproteobacteria</taxon>
        <taxon>Hyphomicrobiales</taxon>
        <taxon>Rhizobiaceae</taxon>
        <taxon>Hoeflea</taxon>
    </lineage>
</organism>
<dbReference type="PANTHER" id="PTHR43584:SF8">
    <property type="entry name" value="N-ACETYLMURAMATE ALPHA-1-PHOSPHATE URIDYLYLTRANSFERASE"/>
    <property type="match status" value="1"/>
</dbReference>
<keyword evidence="2" id="KW-0548">Nucleotidyltransferase</keyword>
<sequence>MDMPDTAMILAAGLGMRMRPITETVPKPLVPVDGRPMIDYVLDSLHEAGVKKIVVNVHHLADQLLAHLHARAGDAITISDERGELLESGGGIVKALPLLGPDPFFILNADTFWLEQPGADLHLERLAAAWDRARMDMLLTTVPMDRVVGYGGRGDFLLDEAGRIARYDGTSPDPCVNMGAAIADPAIFQQTPAGPFSLNHCYDRAIENGRLYGLAGKGLWLTIGTPDAIGEAEDAMQAFRAGAQPALSP</sequence>
<dbReference type="Gene3D" id="3.90.550.10">
    <property type="entry name" value="Spore Coat Polysaccharide Biosynthesis Protein SpsA, Chain A"/>
    <property type="match status" value="1"/>
</dbReference>
<dbReference type="CDD" id="cd06422">
    <property type="entry name" value="NTP_transferase_like_1"/>
    <property type="match status" value="1"/>
</dbReference>
<dbReference type="Proteomes" id="UP001148313">
    <property type="component" value="Unassembled WGS sequence"/>
</dbReference>
<keyword evidence="3" id="KW-0460">Magnesium</keyword>
<comment type="caution">
    <text evidence="5">The sequence shown here is derived from an EMBL/GenBank/DDBJ whole genome shotgun (WGS) entry which is preliminary data.</text>
</comment>
<accession>A0ABT4VMC3</accession>
<proteinExistence type="predicted"/>
<dbReference type="Pfam" id="PF12804">
    <property type="entry name" value="NTP_transf_3"/>
    <property type="match status" value="1"/>
</dbReference>
<name>A0ABT4VMC3_9HYPH</name>
<dbReference type="RefSeq" id="WP_271089190.1">
    <property type="nucleotide sequence ID" value="NZ_JAPJZH010000004.1"/>
</dbReference>
<keyword evidence="6" id="KW-1185">Reference proteome</keyword>
<evidence type="ECO:0000313" key="5">
    <source>
        <dbReference type="EMBL" id="MDA4845310.1"/>
    </source>
</evidence>
<feature type="domain" description="MobA-like NTP transferase" evidence="4">
    <location>
        <begin position="7"/>
        <end position="133"/>
    </location>
</feature>
<dbReference type="InterPro" id="IPR025877">
    <property type="entry name" value="MobA-like_NTP_Trfase"/>
</dbReference>
<dbReference type="InterPro" id="IPR050065">
    <property type="entry name" value="GlmU-like"/>
</dbReference>
<dbReference type="PANTHER" id="PTHR43584">
    <property type="entry name" value="NUCLEOTIDYL TRANSFERASE"/>
    <property type="match status" value="1"/>
</dbReference>
<evidence type="ECO:0000259" key="4">
    <source>
        <dbReference type="Pfam" id="PF12804"/>
    </source>
</evidence>
<keyword evidence="1" id="KW-0808">Transferase</keyword>
<evidence type="ECO:0000256" key="3">
    <source>
        <dbReference type="ARBA" id="ARBA00022842"/>
    </source>
</evidence>
<gene>
    <name evidence="5" type="ORF">OOZ53_08120</name>
</gene>
<reference evidence="5" key="1">
    <citation type="submission" date="2022-11" db="EMBL/GenBank/DDBJ databases">
        <title>Hoeflea poritis sp. nov., isolated from scleractinian coral Porites lutea.</title>
        <authorList>
            <person name="Zhang G."/>
            <person name="Wei Q."/>
            <person name="Cai L."/>
        </authorList>
    </citation>
    <scope>NUCLEOTIDE SEQUENCE</scope>
    <source>
        <strain evidence="5">E7-10</strain>
    </source>
</reference>